<reference evidence="2 3" key="1">
    <citation type="journal article" date="2019" name="Sci. Rep.">
        <title>Orb-weaving spider Araneus ventricosus genome elucidates the spidroin gene catalogue.</title>
        <authorList>
            <person name="Kono N."/>
            <person name="Nakamura H."/>
            <person name="Ohtoshi R."/>
            <person name="Moran D.A.P."/>
            <person name="Shinohara A."/>
            <person name="Yoshida Y."/>
            <person name="Fujiwara M."/>
            <person name="Mori M."/>
            <person name="Tomita M."/>
            <person name="Arakawa K."/>
        </authorList>
    </citation>
    <scope>NUCLEOTIDE SEQUENCE [LARGE SCALE GENOMIC DNA]</scope>
</reference>
<name>A0A4Y2CBK1_ARAVE</name>
<evidence type="ECO:0000313" key="3">
    <source>
        <dbReference type="Proteomes" id="UP000499080"/>
    </source>
</evidence>
<proteinExistence type="predicted"/>
<keyword evidence="3" id="KW-1185">Reference proteome</keyword>
<dbReference type="Proteomes" id="UP000499080">
    <property type="component" value="Unassembled WGS sequence"/>
</dbReference>
<organism evidence="2 3">
    <name type="scientific">Araneus ventricosus</name>
    <name type="common">Orbweaver spider</name>
    <name type="synonym">Epeira ventricosa</name>
    <dbReference type="NCBI Taxonomy" id="182803"/>
    <lineage>
        <taxon>Eukaryota</taxon>
        <taxon>Metazoa</taxon>
        <taxon>Ecdysozoa</taxon>
        <taxon>Arthropoda</taxon>
        <taxon>Chelicerata</taxon>
        <taxon>Arachnida</taxon>
        <taxon>Araneae</taxon>
        <taxon>Araneomorphae</taxon>
        <taxon>Entelegynae</taxon>
        <taxon>Araneoidea</taxon>
        <taxon>Araneidae</taxon>
        <taxon>Araneus</taxon>
    </lineage>
</organism>
<evidence type="ECO:0008006" key="4">
    <source>
        <dbReference type="Google" id="ProtNLM"/>
    </source>
</evidence>
<dbReference type="EMBL" id="BGPR01000166">
    <property type="protein sequence ID" value="GBM01178.1"/>
    <property type="molecule type" value="Genomic_DNA"/>
</dbReference>
<feature type="region of interest" description="Disordered" evidence="1">
    <location>
        <begin position="201"/>
        <end position="220"/>
    </location>
</feature>
<accession>A0A4Y2CBK1</accession>
<feature type="compositionally biased region" description="Polar residues" evidence="1">
    <location>
        <begin position="230"/>
        <end position="244"/>
    </location>
</feature>
<evidence type="ECO:0000313" key="2">
    <source>
        <dbReference type="EMBL" id="GBM01178.1"/>
    </source>
</evidence>
<gene>
    <name evidence="2" type="ORF">AVEN_253588_1</name>
</gene>
<sequence length="250" mass="27486">MSATGVFVPPALISPRKRMNPLLYKDAPSATLPLISDTDYMNSHLFIDWLKHFVKHAKPSTEDPVLLIADNHTSHCSLPAKAYSATARVQLAEKAFPVTGIEPNNPDIISEDCCSASLVTLAPLDNDCTVAVAPEENEVSPSTSQIDVTIQSILPLPRHEQRGSKRRRKSQKSKIMTSSPFKNLLEKNEKEEVELEEAKVNRVFKKNKNGDKTKKGKALKAKKKLILNSIENPVPSTSSANTEGTICPGY</sequence>
<feature type="region of interest" description="Disordered" evidence="1">
    <location>
        <begin position="156"/>
        <end position="183"/>
    </location>
</feature>
<feature type="region of interest" description="Disordered" evidence="1">
    <location>
        <begin position="230"/>
        <end position="250"/>
    </location>
</feature>
<comment type="caution">
    <text evidence="2">The sequence shown here is derived from an EMBL/GenBank/DDBJ whole genome shotgun (WGS) entry which is preliminary data.</text>
</comment>
<protein>
    <recommendedName>
        <fullName evidence="4">DDE-1 domain-containing protein</fullName>
    </recommendedName>
</protein>
<dbReference type="AlphaFoldDB" id="A0A4Y2CBK1"/>
<evidence type="ECO:0000256" key="1">
    <source>
        <dbReference type="SAM" id="MobiDB-lite"/>
    </source>
</evidence>